<feature type="transmembrane region" description="Helical" evidence="1">
    <location>
        <begin position="93"/>
        <end position="115"/>
    </location>
</feature>
<evidence type="ECO:0000313" key="2">
    <source>
        <dbReference type="EMBL" id="TWP49572.1"/>
    </source>
</evidence>
<feature type="transmembrane region" description="Helical" evidence="1">
    <location>
        <begin position="152"/>
        <end position="176"/>
    </location>
</feature>
<name>A0A563EQ08_9PSEU</name>
<keyword evidence="1" id="KW-0472">Membrane</keyword>
<proteinExistence type="predicted"/>
<keyword evidence="1" id="KW-1133">Transmembrane helix</keyword>
<keyword evidence="1" id="KW-0812">Transmembrane</keyword>
<feature type="transmembrane region" description="Helical" evidence="1">
    <location>
        <begin position="30"/>
        <end position="51"/>
    </location>
</feature>
<dbReference type="Proteomes" id="UP000316639">
    <property type="component" value="Unassembled WGS sequence"/>
</dbReference>
<organism evidence="2 3">
    <name type="scientific">Lentzea tibetensis</name>
    <dbReference type="NCBI Taxonomy" id="2591470"/>
    <lineage>
        <taxon>Bacteria</taxon>
        <taxon>Bacillati</taxon>
        <taxon>Actinomycetota</taxon>
        <taxon>Actinomycetes</taxon>
        <taxon>Pseudonocardiales</taxon>
        <taxon>Pseudonocardiaceae</taxon>
        <taxon>Lentzea</taxon>
    </lineage>
</organism>
<dbReference type="EMBL" id="VOBR01000015">
    <property type="protein sequence ID" value="TWP49572.1"/>
    <property type="molecule type" value="Genomic_DNA"/>
</dbReference>
<dbReference type="RefSeq" id="WP_186763138.1">
    <property type="nucleotide sequence ID" value="NZ_VOBR01000015.1"/>
</dbReference>
<comment type="caution">
    <text evidence="2">The sequence shown here is derived from an EMBL/GenBank/DDBJ whole genome shotgun (WGS) entry which is preliminary data.</text>
</comment>
<accession>A0A563EQ08</accession>
<dbReference type="AlphaFoldDB" id="A0A563EQ08"/>
<feature type="transmembrane region" description="Helical" evidence="1">
    <location>
        <begin position="57"/>
        <end position="81"/>
    </location>
</feature>
<protein>
    <submittedName>
        <fullName evidence="2">Uncharacterized protein</fullName>
    </submittedName>
</protein>
<sequence length="177" mass="18510">MRTDEIPPVGARPPVNRSGSIGAMTLSRAWVLPLTPVAAVLLIALALVPVRPGQPEAAWLLGFLVLDVALAAGVALAARQLVGKFPEPVHQRITLAIATGVLTLLVPFAVSLLLGGPSSPMLGFPWLVFGLAAACWQLYLCEGPRSRALHAVIGFGYTFCFAGLTLFFSLAASGLID</sequence>
<keyword evidence="3" id="KW-1185">Reference proteome</keyword>
<evidence type="ECO:0000256" key="1">
    <source>
        <dbReference type="SAM" id="Phobius"/>
    </source>
</evidence>
<reference evidence="2 3" key="1">
    <citation type="submission" date="2019-07" db="EMBL/GenBank/DDBJ databases">
        <title>Lentzea xizangensis sp. nov., isolated from Qinghai-Tibetan Plateau Soils.</title>
        <authorList>
            <person name="Huang J."/>
        </authorList>
    </citation>
    <scope>NUCLEOTIDE SEQUENCE [LARGE SCALE GENOMIC DNA]</scope>
    <source>
        <strain evidence="2 3">FXJ1.1311</strain>
    </source>
</reference>
<feature type="transmembrane region" description="Helical" evidence="1">
    <location>
        <begin position="121"/>
        <end position="140"/>
    </location>
</feature>
<evidence type="ECO:0000313" key="3">
    <source>
        <dbReference type="Proteomes" id="UP000316639"/>
    </source>
</evidence>
<gene>
    <name evidence="2" type="ORF">FKR81_23860</name>
</gene>